<dbReference type="Proteomes" id="UP000256923">
    <property type="component" value="Chromosome 1"/>
</dbReference>
<sequence length="130" mass="14990">MAIMIITISLPSLIHRLGGENAKKAKMLAREYQCDLKRIRRSRNWQISGEITQLELLANRLRELDSLAMQFLITRLKDKLAEYQEQLEPKSAKLVRLVKQNPSITLAELMHITHCTIAEARTARFNADSF</sequence>
<proteinExistence type="predicted"/>
<organism evidence="1 2">
    <name type="scientific">Vibrio anguillarum</name>
    <name type="common">Listonella anguillarum</name>
    <dbReference type="NCBI Taxonomy" id="55601"/>
    <lineage>
        <taxon>Bacteria</taxon>
        <taxon>Pseudomonadati</taxon>
        <taxon>Pseudomonadota</taxon>
        <taxon>Gammaproteobacteria</taxon>
        <taxon>Vibrionales</taxon>
        <taxon>Vibrionaceae</taxon>
        <taxon>Vibrio</taxon>
    </lineage>
</organism>
<dbReference type="InterPro" id="IPR022253">
    <property type="entry name" value="Ribosome_recyc_fac_bac"/>
</dbReference>
<gene>
    <name evidence="1" type="ORF">DYL72_14330</name>
</gene>
<evidence type="ECO:0000313" key="2">
    <source>
        <dbReference type="Proteomes" id="UP000256923"/>
    </source>
</evidence>
<evidence type="ECO:0000313" key="1">
    <source>
        <dbReference type="EMBL" id="AZS26091.1"/>
    </source>
</evidence>
<dbReference type="EMBL" id="CP034672">
    <property type="protein sequence ID" value="AZS26091.1"/>
    <property type="molecule type" value="Genomic_DNA"/>
</dbReference>
<dbReference type="Pfam" id="PF12614">
    <property type="entry name" value="RRF_GI"/>
    <property type="match status" value="1"/>
</dbReference>
<dbReference type="AlphaFoldDB" id="A0A1Q1KXC8"/>
<accession>A0A1Q1KXC8</accession>
<name>A0A1Q1KXC8_VIBAN</name>
<reference evidence="1 2" key="1">
    <citation type="submission" date="2018-12" db="EMBL/GenBank/DDBJ databases">
        <title>Characterization and Draft Genome of Vibrio anguillarum J360 Marine Pathogen Isolated from an Outbreak in Lumpfish (Cyclopterus lumpus).</title>
        <authorList>
            <person name="Vasquez J.I."/>
            <person name="Cao T."/>
            <person name="Chakraborty S."/>
            <person name="Gnanagobal H."/>
            <person name="Wescot J."/>
            <person name="Boyce D."/>
            <person name="Santander J."/>
        </authorList>
    </citation>
    <scope>NUCLEOTIDE SEQUENCE [LARGE SCALE GENOMIC DNA]</scope>
    <source>
        <strain evidence="1 2">J360</strain>
    </source>
</reference>
<protein>
    <submittedName>
        <fullName evidence="1">Ribosome recycling factor</fullName>
    </submittedName>
</protein>
<dbReference type="RefSeq" id="WP_017046183.1">
    <property type="nucleotide sequence ID" value="NZ_CP011464.1"/>
</dbReference>